<organism evidence="9 10">
    <name type="scientific">Acorus gramineus</name>
    <name type="common">Dwarf sweet flag</name>
    <dbReference type="NCBI Taxonomy" id="55184"/>
    <lineage>
        <taxon>Eukaryota</taxon>
        <taxon>Viridiplantae</taxon>
        <taxon>Streptophyta</taxon>
        <taxon>Embryophyta</taxon>
        <taxon>Tracheophyta</taxon>
        <taxon>Spermatophyta</taxon>
        <taxon>Magnoliopsida</taxon>
        <taxon>Liliopsida</taxon>
        <taxon>Acoraceae</taxon>
        <taxon>Acorus</taxon>
    </lineage>
</organism>
<dbReference type="EMBL" id="JAUJYN010000010">
    <property type="protein sequence ID" value="KAK1262103.1"/>
    <property type="molecule type" value="Genomic_DNA"/>
</dbReference>
<dbReference type="SUPFAM" id="SSF53098">
    <property type="entry name" value="Ribonuclease H-like"/>
    <property type="match status" value="1"/>
</dbReference>
<gene>
    <name evidence="9" type="ORF">QJS04_geneDACA020360</name>
</gene>
<feature type="domain" description="HAT C-terminal dimerisation" evidence="7">
    <location>
        <begin position="291"/>
        <end position="373"/>
    </location>
</feature>
<comment type="caution">
    <text evidence="9">The sequence shown here is derived from an EMBL/GenBank/DDBJ whole genome shotgun (WGS) entry which is preliminary data.</text>
</comment>
<dbReference type="InterPro" id="IPR025525">
    <property type="entry name" value="hAT-like_transposase_RNase-H"/>
</dbReference>
<evidence type="ECO:0000256" key="1">
    <source>
        <dbReference type="ARBA" id="ARBA00004123"/>
    </source>
</evidence>
<proteinExistence type="predicted"/>
<feature type="domain" description="hAT-like transposase RNase-H fold" evidence="8">
    <location>
        <begin position="184"/>
        <end position="283"/>
    </location>
</feature>
<comment type="subcellular location">
    <subcellularLocation>
        <location evidence="1">Nucleus</location>
    </subcellularLocation>
</comment>
<dbReference type="PANTHER" id="PTHR46481:SF10">
    <property type="entry name" value="ZINC FINGER BED DOMAIN-CONTAINING PROTEIN 39"/>
    <property type="match status" value="1"/>
</dbReference>
<keyword evidence="3" id="KW-0863">Zinc-finger</keyword>
<dbReference type="Proteomes" id="UP001179952">
    <property type="component" value="Unassembled WGS sequence"/>
</dbReference>
<keyword evidence="4" id="KW-0862">Zinc</keyword>
<dbReference type="GO" id="GO:0005634">
    <property type="term" value="C:nucleus"/>
    <property type="evidence" value="ECO:0007669"/>
    <property type="project" value="UniProtKB-SubCell"/>
</dbReference>
<dbReference type="InterPro" id="IPR012337">
    <property type="entry name" value="RNaseH-like_sf"/>
</dbReference>
<dbReference type="InterPro" id="IPR008906">
    <property type="entry name" value="HATC_C_dom"/>
</dbReference>
<evidence type="ECO:0000259" key="7">
    <source>
        <dbReference type="Pfam" id="PF05699"/>
    </source>
</evidence>
<dbReference type="GO" id="GO:0008270">
    <property type="term" value="F:zinc ion binding"/>
    <property type="evidence" value="ECO:0007669"/>
    <property type="project" value="UniProtKB-KW"/>
</dbReference>
<dbReference type="Pfam" id="PF14372">
    <property type="entry name" value="hAT-like_RNase-H"/>
    <property type="match status" value="1"/>
</dbReference>
<keyword evidence="2" id="KW-0479">Metal-binding</keyword>
<dbReference type="AlphaFoldDB" id="A0AAV9AD79"/>
<dbReference type="PANTHER" id="PTHR46481">
    <property type="entry name" value="ZINC FINGER BED DOMAIN-CONTAINING PROTEIN 4"/>
    <property type="match status" value="1"/>
</dbReference>
<evidence type="ECO:0000313" key="10">
    <source>
        <dbReference type="Proteomes" id="UP001179952"/>
    </source>
</evidence>
<dbReference type="GO" id="GO:0003677">
    <property type="term" value="F:DNA binding"/>
    <property type="evidence" value="ECO:0007669"/>
    <property type="project" value="UniProtKB-KW"/>
</dbReference>
<accession>A0AAV9AD79</accession>
<protein>
    <recommendedName>
        <fullName evidence="11">Transposase</fullName>
    </recommendedName>
</protein>
<evidence type="ECO:0008006" key="11">
    <source>
        <dbReference type="Google" id="ProtNLM"/>
    </source>
</evidence>
<dbReference type="InterPro" id="IPR052035">
    <property type="entry name" value="ZnF_BED_domain_contain"/>
</dbReference>
<name>A0AAV9AD79_ACOGR</name>
<dbReference type="Pfam" id="PF05699">
    <property type="entry name" value="Dimer_Tnp_hAT"/>
    <property type="match status" value="1"/>
</dbReference>
<reference evidence="9" key="2">
    <citation type="submission" date="2023-06" db="EMBL/GenBank/DDBJ databases">
        <authorList>
            <person name="Ma L."/>
            <person name="Liu K.-W."/>
            <person name="Li Z."/>
            <person name="Hsiao Y.-Y."/>
            <person name="Qi Y."/>
            <person name="Fu T."/>
            <person name="Tang G."/>
            <person name="Zhang D."/>
            <person name="Sun W.-H."/>
            <person name="Liu D.-K."/>
            <person name="Li Y."/>
            <person name="Chen G.-Z."/>
            <person name="Liu X.-D."/>
            <person name="Liao X.-Y."/>
            <person name="Jiang Y.-T."/>
            <person name="Yu X."/>
            <person name="Hao Y."/>
            <person name="Huang J."/>
            <person name="Zhao X.-W."/>
            <person name="Ke S."/>
            <person name="Chen Y.-Y."/>
            <person name="Wu W.-L."/>
            <person name="Hsu J.-L."/>
            <person name="Lin Y.-F."/>
            <person name="Huang M.-D."/>
            <person name="Li C.-Y."/>
            <person name="Huang L."/>
            <person name="Wang Z.-W."/>
            <person name="Zhao X."/>
            <person name="Zhong W.-Y."/>
            <person name="Peng D.-H."/>
            <person name="Ahmad S."/>
            <person name="Lan S."/>
            <person name="Zhang J.-S."/>
            <person name="Tsai W.-C."/>
            <person name="Van De Peer Y."/>
            <person name="Liu Z.-J."/>
        </authorList>
    </citation>
    <scope>NUCLEOTIDE SEQUENCE</scope>
    <source>
        <strain evidence="9">SCP</strain>
        <tissue evidence="9">Leaves</tissue>
    </source>
</reference>
<evidence type="ECO:0000256" key="6">
    <source>
        <dbReference type="ARBA" id="ARBA00023242"/>
    </source>
</evidence>
<evidence type="ECO:0000313" key="9">
    <source>
        <dbReference type="EMBL" id="KAK1262103.1"/>
    </source>
</evidence>
<evidence type="ECO:0000256" key="4">
    <source>
        <dbReference type="ARBA" id="ARBA00022833"/>
    </source>
</evidence>
<keyword evidence="6" id="KW-0539">Nucleus</keyword>
<keyword evidence="5" id="KW-0238">DNA-binding</keyword>
<sequence>MWTSDQNMGYCCLTSHYIDDAWQLHHKILGFPSVECPHDAETLNRVVMDLILEWNIDKKLFSLTLDNTSTNDAMVRSLKSSLTDKTLLPLNGELFHVRCSAHILNLIVQDGLEEIKEMIQKIRNSAKYVKRTTLAKQKFQHALNQVLEEIDRQYKFCPSHEEWEMAQIICDCLKVFYEATKTFSGTNFPTSNLFFPDIYNIQLRLNVWENIEHAFLRLLAAPMKQKFNKYWEECSLILAIAVVLDPRFKFDLVEYWYVKLYGDEASRYIMRARSSLVDLFTEYEAQYSKSELDQYLDEAVFPRTEDFNILHWWKINSPKLPTLGRMARDILAIPVTSVASEAAFSVGGRILDDSRLSLNPDIVEALVTVQDWVESRKNKGKVVKFLHQPYSISFDVITNSYRLLLLIFRLRCIGCESRIHKN</sequence>
<evidence type="ECO:0000256" key="2">
    <source>
        <dbReference type="ARBA" id="ARBA00022723"/>
    </source>
</evidence>
<evidence type="ECO:0000256" key="5">
    <source>
        <dbReference type="ARBA" id="ARBA00023125"/>
    </source>
</evidence>
<reference evidence="9" key="1">
    <citation type="journal article" date="2023" name="Nat. Commun.">
        <title>Diploid and tetraploid genomes of Acorus and the evolution of monocots.</title>
        <authorList>
            <person name="Ma L."/>
            <person name="Liu K.W."/>
            <person name="Li Z."/>
            <person name="Hsiao Y.Y."/>
            <person name="Qi Y."/>
            <person name="Fu T."/>
            <person name="Tang G.D."/>
            <person name="Zhang D."/>
            <person name="Sun W.H."/>
            <person name="Liu D.K."/>
            <person name="Li Y."/>
            <person name="Chen G.Z."/>
            <person name="Liu X.D."/>
            <person name="Liao X.Y."/>
            <person name="Jiang Y.T."/>
            <person name="Yu X."/>
            <person name="Hao Y."/>
            <person name="Huang J."/>
            <person name="Zhao X.W."/>
            <person name="Ke S."/>
            <person name="Chen Y.Y."/>
            <person name="Wu W.L."/>
            <person name="Hsu J.L."/>
            <person name="Lin Y.F."/>
            <person name="Huang M.D."/>
            <person name="Li C.Y."/>
            <person name="Huang L."/>
            <person name="Wang Z.W."/>
            <person name="Zhao X."/>
            <person name="Zhong W.Y."/>
            <person name="Peng D.H."/>
            <person name="Ahmad S."/>
            <person name="Lan S."/>
            <person name="Zhang J.S."/>
            <person name="Tsai W.C."/>
            <person name="Van de Peer Y."/>
            <person name="Liu Z.J."/>
        </authorList>
    </citation>
    <scope>NUCLEOTIDE SEQUENCE</scope>
    <source>
        <strain evidence="9">SCP</strain>
    </source>
</reference>
<dbReference type="GO" id="GO:0046983">
    <property type="term" value="F:protein dimerization activity"/>
    <property type="evidence" value="ECO:0007669"/>
    <property type="project" value="InterPro"/>
</dbReference>
<evidence type="ECO:0000256" key="3">
    <source>
        <dbReference type="ARBA" id="ARBA00022771"/>
    </source>
</evidence>
<keyword evidence="10" id="KW-1185">Reference proteome</keyword>
<evidence type="ECO:0000259" key="8">
    <source>
        <dbReference type="Pfam" id="PF14372"/>
    </source>
</evidence>